<dbReference type="AlphaFoldDB" id="I4BKA4"/>
<organism evidence="4 5">
    <name type="scientific">Mycolicibacterium chubuense (strain NBB4)</name>
    <name type="common">Mycobacterium chubuense</name>
    <dbReference type="NCBI Taxonomy" id="710421"/>
    <lineage>
        <taxon>Bacteria</taxon>
        <taxon>Bacillati</taxon>
        <taxon>Actinomycetota</taxon>
        <taxon>Actinomycetes</taxon>
        <taxon>Mycobacteriales</taxon>
        <taxon>Mycobacteriaceae</taxon>
        <taxon>Mycolicibacterium</taxon>
    </lineage>
</organism>
<dbReference type="Gene3D" id="3.90.226.10">
    <property type="entry name" value="2-enoyl-CoA Hydratase, Chain A, domain 1"/>
    <property type="match status" value="1"/>
</dbReference>
<evidence type="ECO:0000313" key="4">
    <source>
        <dbReference type="EMBL" id="AFM17711.1"/>
    </source>
</evidence>
<dbReference type="InterPro" id="IPR051053">
    <property type="entry name" value="ECH/Chromodomain_protein"/>
</dbReference>
<dbReference type="InterPro" id="IPR001753">
    <property type="entry name" value="Enoyl-CoA_hydra/iso"/>
</dbReference>
<protein>
    <submittedName>
        <fullName evidence="4">Enoyl-CoA hydratase/carnithine racemase</fullName>
    </submittedName>
</protein>
<dbReference type="PATRIC" id="fig|710421.3.peg.2944"/>
<evidence type="ECO:0000256" key="1">
    <source>
        <dbReference type="ARBA" id="ARBA00004275"/>
    </source>
</evidence>
<dbReference type="eggNOG" id="COG1024">
    <property type="taxonomic scope" value="Bacteria"/>
</dbReference>
<proteinExistence type="predicted"/>
<comment type="subcellular location">
    <subcellularLocation>
        <location evidence="1">Peroxisome</location>
    </subcellularLocation>
</comment>
<accession>I4BKA4</accession>
<evidence type="ECO:0000256" key="3">
    <source>
        <dbReference type="ARBA" id="ARBA00023235"/>
    </source>
</evidence>
<dbReference type="PANTHER" id="PTHR43684">
    <property type="match status" value="1"/>
</dbReference>
<dbReference type="GO" id="GO:0004165">
    <property type="term" value="F:delta(3)-delta(2)-enoyl-CoA isomerase activity"/>
    <property type="evidence" value="ECO:0007669"/>
    <property type="project" value="UniProtKB-ARBA"/>
</dbReference>
<dbReference type="STRING" id="710421.Mycch_2955"/>
<sequence>MRYAVRLLAGVRHGGAGRQTGEPMIDECRDDAVTWLTFDRPDRLNAFTAADYRSLHLALARLAADPRTRVVVVTGSGRAFSAGADRSLLAGGEDESRRRAGEEFDRLIAALSDFPKPLFAAVNGLAVGFGATLLLYCDVIVAAESARFRLPFTSMGLVPEAGSSALLPTRMRWADAMWSVLSSEWFSAADAQRSGLVWRVVAEQDVAAVASEAAARVAARDPAAVSAAKRLMTAGRGPAVDRAMARELDEMKSLFDR</sequence>
<dbReference type="KEGG" id="mcb:Mycch_2955"/>
<name>I4BKA4_MYCCN</name>
<keyword evidence="2" id="KW-0576">Peroxisome</keyword>
<dbReference type="PANTHER" id="PTHR43684:SF1">
    <property type="entry name" value="ENOYL-COA DELTA ISOMERASE 2"/>
    <property type="match status" value="1"/>
</dbReference>
<evidence type="ECO:0000313" key="5">
    <source>
        <dbReference type="Proteomes" id="UP000006057"/>
    </source>
</evidence>
<dbReference type="InterPro" id="IPR029045">
    <property type="entry name" value="ClpP/crotonase-like_dom_sf"/>
</dbReference>
<reference evidence="4 5" key="1">
    <citation type="submission" date="2012-06" db="EMBL/GenBank/DDBJ databases">
        <title>Complete sequence of chromosome of Mycobacterium chubuense NBB4.</title>
        <authorList>
            <consortium name="US DOE Joint Genome Institute"/>
            <person name="Lucas S."/>
            <person name="Han J."/>
            <person name="Lapidus A."/>
            <person name="Cheng J.-F."/>
            <person name="Goodwin L."/>
            <person name="Pitluck S."/>
            <person name="Peters L."/>
            <person name="Mikhailova N."/>
            <person name="Teshima H."/>
            <person name="Detter J.C."/>
            <person name="Han C."/>
            <person name="Tapia R."/>
            <person name="Land M."/>
            <person name="Hauser L."/>
            <person name="Kyrpides N."/>
            <person name="Ivanova N."/>
            <person name="Pagani I."/>
            <person name="Mattes T."/>
            <person name="Holmes A."/>
            <person name="Rutledge P."/>
            <person name="Paulsen I."/>
            <person name="Coleman N."/>
            <person name="Woyke T."/>
        </authorList>
    </citation>
    <scope>NUCLEOTIDE SEQUENCE [LARGE SCALE GENOMIC DNA]</scope>
    <source>
        <strain evidence="4 5">NBB4</strain>
    </source>
</reference>
<dbReference type="CDD" id="cd06558">
    <property type="entry name" value="crotonase-like"/>
    <property type="match status" value="1"/>
</dbReference>
<gene>
    <name evidence="4" type="ordered locus">Mycch_2955</name>
</gene>
<evidence type="ECO:0000256" key="2">
    <source>
        <dbReference type="ARBA" id="ARBA00023140"/>
    </source>
</evidence>
<keyword evidence="3" id="KW-0413">Isomerase</keyword>
<dbReference type="Proteomes" id="UP000006057">
    <property type="component" value="Chromosome"/>
</dbReference>
<dbReference type="HOGENOM" id="CLU_009834_7_2_11"/>
<keyword evidence="5" id="KW-1185">Reference proteome</keyword>
<dbReference type="EMBL" id="CP003053">
    <property type="protein sequence ID" value="AFM17711.1"/>
    <property type="molecule type" value="Genomic_DNA"/>
</dbReference>
<dbReference type="SUPFAM" id="SSF52096">
    <property type="entry name" value="ClpP/crotonase"/>
    <property type="match status" value="1"/>
</dbReference>
<dbReference type="Pfam" id="PF00378">
    <property type="entry name" value="ECH_1"/>
    <property type="match status" value="1"/>
</dbReference>